<keyword evidence="3" id="KW-0479">Metal-binding</keyword>
<dbReference type="PROSITE" id="PS00523">
    <property type="entry name" value="SULFATASE_1"/>
    <property type="match status" value="1"/>
</dbReference>
<dbReference type="Proteomes" id="UP000261580">
    <property type="component" value="Unassembled WGS sequence"/>
</dbReference>
<evidence type="ECO:0000256" key="4">
    <source>
        <dbReference type="ARBA" id="ARBA00022801"/>
    </source>
</evidence>
<dbReference type="PANTHER" id="PTHR42693:SF11">
    <property type="entry name" value="ARYLSULFATASE A"/>
    <property type="match status" value="1"/>
</dbReference>
<dbReference type="AlphaFoldDB" id="A0A3Q4FZ97"/>
<evidence type="ECO:0000313" key="7">
    <source>
        <dbReference type="Ensembl" id="ENSNBRP00000000930.1"/>
    </source>
</evidence>
<dbReference type="PANTHER" id="PTHR42693">
    <property type="entry name" value="ARYLSULFATASE FAMILY MEMBER"/>
    <property type="match status" value="1"/>
</dbReference>
<feature type="domain" description="Sulfatase N-terminal" evidence="6">
    <location>
        <begin position="1"/>
        <end position="102"/>
    </location>
</feature>
<evidence type="ECO:0000313" key="8">
    <source>
        <dbReference type="Proteomes" id="UP000261580"/>
    </source>
</evidence>
<dbReference type="GO" id="GO:0004065">
    <property type="term" value="F:arylsulfatase activity"/>
    <property type="evidence" value="ECO:0007669"/>
    <property type="project" value="TreeGrafter"/>
</dbReference>
<dbReference type="Gene3D" id="3.40.720.10">
    <property type="entry name" value="Alkaline Phosphatase, subunit A"/>
    <property type="match status" value="2"/>
</dbReference>
<dbReference type="InterPro" id="IPR017850">
    <property type="entry name" value="Alkaline_phosphatase_core_sf"/>
</dbReference>
<dbReference type="GO" id="GO:0046872">
    <property type="term" value="F:metal ion binding"/>
    <property type="evidence" value="ECO:0007669"/>
    <property type="project" value="UniProtKB-KW"/>
</dbReference>
<dbReference type="Pfam" id="PF14707">
    <property type="entry name" value="Sulfatase_C"/>
    <property type="match status" value="1"/>
</dbReference>
<evidence type="ECO:0000256" key="2">
    <source>
        <dbReference type="ARBA" id="ARBA00008779"/>
    </source>
</evidence>
<organism evidence="7 8">
    <name type="scientific">Neolamprologus brichardi</name>
    <name type="common">Fairy cichlid</name>
    <name type="synonym">Lamprologus brichardi</name>
    <dbReference type="NCBI Taxonomy" id="32507"/>
    <lineage>
        <taxon>Eukaryota</taxon>
        <taxon>Metazoa</taxon>
        <taxon>Chordata</taxon>
        <taxon>Craniata</taxon>
        <taxon>Vertebrata</taxon>
        <taxon>Euteleostomi</taxon>
        <taxon>Actinopterygii</taxon>
        <taxon>Neopterygii</taxon>
        <taxon>Teleostei</taxon>
        <taxon>Neoteleostei</taxon>
        <taxon>Acanthomorphata</taxon>
        <taxon>Ovalentaria</taxon>
        <taxon>Cichlomorphae</taxon>
        <taxon>Cichliformes</taxon>
        <taxon>Cichlidae</taxon>
        <taxon>African cichlids</taxon>
        <taxon>Pseudocrenilabrinae</taxon>
        <taxon>Lamprologini</taxon>
        <taxon>Neolamprologus</taxon>
    </lineage>
</organism>
<keyword evidence="4" id="KW-0378">Hydrolase</keyword>
<keyword evidence="8" id="KW-1185">Reference proteome</keyword>
<dbReference type="Bgee" id="ENSNBRG00000000728">
    <property type="expression patterns" value="Expressed in mesonephros and 4 other cell types or tissues"/>
</dbReference>
<dbReference type="STRING" id="32507.ENSNBRP00000000930"/>
<dbReference type="GeneTree" id="ENSGT00940000157610"/>
<evidence type="ECO:0000256" key="5">
    <source>
        <dbReference type="ARBA" id="ARBA00022837"/>
    </source>
</evidence>
<dbReference type="SUPFAM" id="SSF53649">
    <property type="entry name" value="Alkaline phosphatase-like"/>
    <property type="match status" value="1"/>
</dbReference>
<evidence type="ECO:0000259" key="6">
    <source>
        <dbReference type="Pfam" id="PF00884"/>
    </source>
</evidence>
<protein>
    <submittedName>
        <fullName evidence="7">Arylsulfatase A</fullName>
    </submittedName>
</protein>
<dbReference type="Ensembl" id="ENSNBRT00000000982.1">
    <property type="protein sequence ID" value="ENSNBRP00000000930.1"/>
    <property type="gene ID" value="ENSNBRG00000000728.1"/>
</dbReference>
<feature type="domain" description="Sulfatase N-terminal" evidence="6">
    <location>
        <begin position="120"/>
        <end position="174"/>
    </location>
</feature>
<evidence type="ECO:0000256" key="3">
    <source>
        <dbReference type="ARBA" id="ARBA00022723"/>
    </source>
</evidence>
<dbReference type="OMA" id="NIIVINC"/>
<dbReference type="Pfam" id="PF00884">
    <property type="entry name" value="Sulfatase"/>
    <property type="match status" value="2"/>
</dbReference>
<reference evidence="7" key="2">
    <citation type="submission" date="2025-09" db="UniProtKB">
        <authorList>
            <consortium name="Ensembl"/>
        </authorList>
    </citation>
    <scope>IDENTIFICATION</scope>
</reference>
<comment type="cofactor">
    <cofactor evidence="1">
        <name>Ca(2+)</name>
        <dbReference type="ChEBI" id="CHEBI:29108"/>
    </cofactor>
</comment>
<dbReference type="Gene3D" id="3.30.1120.10">
    <property type="match status" value="1"/>
</dbReference>
<comment type="similarity">
    <text evidence="2">Belongs to the sulfatase family.</text>
</comment>
<proteinExistence type="inferred from homology"/>
<reference evidence="7" key="1">
    <citation type="submission" date="2025-08" db="UniProtKB">
        <authorList>
            <consortium name="Ensembl"/>
        </authorList>
    </citation>
    <scope>IDENTIFICATION</scope>
</reference>
<evidence type="ECO:0000256" key="1">
    <source>
        <dbReference type="ARBA" id="ARBA00001913"/>
    </source>
</evidence>
<dbReference type="InterPro" id="IPR024607">
    <property type="entry name" value="Sulfatase_CS"/>
</dbReference>
<sequence>LRFTDFYSTCPVCSPSRASLLTGRYQTRSGIYPGVLYPGSIGGLPLNETTIAEVLKPLGYATAVTGKWHLGVGHNGMFLPTKQGFDHFLGIPYSHDMGPCKNLTCFPPDIKPELMRMSRGGNAGPLKCGKGTTYEGGMREPAIAYWPGIIKPGITHEMASTLDILPTLARLAGAELPQVMLDGVDMTDILVKQGKSKREAMMFYPVDPSEKYGLFAVRLGKYKAHFYTQGAFHSSTTPDKDCPETAVFKAHDPPLIFDLEADPCEHYTLPVDTPDIQSVLQQVKTVKKQFESSMVFGESQVAKGTDPNLEPCCNPECSPKPSCCQC</sequence>
<keyword evidence="5" id="KW-0106">Calcium</keyword>
<name>A0A3Q4FZ97_NEOBR</name>
<dbReference type="InterPro" id="IPR050738">
    <property type="entry name" value="Sulfatase"/>
</dbReference>
<accession>A0A3Q4FZ97</accession>
<dbReference type="InterPro" id="IPR000917">
    <property type="entry name" value="Sulfatase_N"/>
</dbReference>